<name>A0ABX8JGH7_9BACT</name>
<dbReference type="Proteomes" id="UP000683493">
    <property type="component" value="Chromosome"/>
</dbReference>
<evidence type="ECO:0000313" key="3">
    <source>
        <dbReference type="Proteomes" id="UP000683493"/>
    </source>
</evidence>
<sequence>MTPKGRGGGTTPPQVVELLQKAVSEKGLRAVQRDVGLGLAPLSRYLKGESEPTLASLEKMAAYFQTSVTRLRGEDVPEIKVNDAEGREAFLDAVRQQCGEIYAHNVRKVLELSEEQNHQLAKLIADKFT</sequence>
<reference evidence="2 3" key="1">
    <citation type="submission" date="2021-06" db="EMBL/GenBank/DDBJ databases">
        <title>Gemonas diversity in paddy soil.</title>
        <authorList>
            <person name="Liu G."/>
        </authorList>
    </citation>
    <scope>NUCLEOTIDE SEQUENCE [LARGE SCALE GENOMIC DNA]</scope>
    <source>
        <strain evidence="2 3">RG29</strain>
    </source>
</reference>
<dbReference type="PROSITE" id="PS50943">
    <property type="entry name" value="HTH_CROC1"/>
    <property type="match status" value="1"/>
</dbReference>
<protein>
    <submittedName>
        <fullName evidence="2">Helix-turn-helix domain-containing protein</fullName>
    </submittedName>
</protein>
<feature type="domain" description="HTH cro/C1-type" evidence="1">
    <location>
        <begin position="42"/>
        <end position="71"/>
    </location>
</feature>
<accession>A0ABX8JGH7</accession>
<dbReference type="InterPro" id="IPR001387">
    <property type="entry name" value="Cro/C1-type_HTH"/>
</dbReference>
<evidence type="ECO:0000313" key="2">
    <source>
        <dbReference type="EMBL" id="QWV97475.1"/>
    </source>
</evidence>
<proteinExistence type="predicted"/>
<organism evidence="2 3">
    <name type="scientific">Geomonas diazotrophica</name>
    <dbReference type="NCBI Taxonomy" id="2843197"/>
    <lineage>
        <taxon>Bacteria</taxon>
        <taxon>Pseudomonadati</taxon>
        <taxon>Thermodesulfobacteriota</taxon>
        <taxon>Desulfuromonadia</taxon>
        <taxon>Geobacterales</taxon>
        <taxon>Geobacteraceae</taxon>
        <taxon>Geomonas</taxon>
    </lineage>
</organism>
<gene>
    <name evidence="2" type="ORF">KP005_19405</name>
</gene>
<dbReference type="CDD" id="cd00093">
    <property type="entry name" value="HTH_XRE"/>
    <property type="match status" value="1"/>
</dbReference>
<evidence type="ECO:0000259" key="1">
    <source>
        <dbReference type="PROSITE" id="PS50943"/>
    </source>
</evidence>
<dbReference type="EMBL" id="CP076724">
    <property type="protein sequence ID" value="QWV97475.1"/>
    <property type="molecule type" value="Genomic_DNA"/>
</dbReference>
<keyword evidence="3" id="KW-1185">Reference proteome</keyword>